<dbReference type="EMBL" id="PVTR01000001">
    <property type="protein sequence ID" value="PRY90473.1"/>
    <property type="molecule type" value="Genomic_DNA"/>
</dbReference>
<comment type="caution">
    <text evidence="2">The sequence shown here is derived from an EMBL/GenBank/DDBJ whole genome shotgun (WGS) entry which is preliminary data.</text>
</comment>
<evidence type="ECO:0000313" key="2">
    <source>
        <dbReference type="EMBL" id="PRY90473.1"/>
    </source>
</evidence>
<dbReference type="Pfam" id="PF06037">
    <property type="entry name" value="DUF922"/>
    <property type="match status" value="1"/>
</dbReference>
<accession>A0A2T0WUU0</accession>
<dbReference type="Proteomes" id="UP000238157">
    <property type="component" value="Unassembled WGS sequence"/>
</dbReference>
<dbReference type="AlphaFoldDB" id="A0A2T0WUU0"/>
<evidence type="ECO:0000313" key="3">
    <source>
        <dbReference type="Proteomes" id="UP000238157"/>
    </source>
</evidence>
<gene>
    <name evidence="2" type="ORF">CLW00_101132</name>
</gene>
<dbReference type="RefSeq" id="WP_106131723.1">
    <property type="nucleotide sequence ID" value="NZ_PVTR01000001.1"/>
</dbReference>
<feature type="chain" id="PRO_5015668122" evidence="1">
    <location>
        <begin position="20"/>
        <end position="360"/>
    </location>
</feature>
<sequence length="360" mass="41412">MKYFLFFLTVVLYSGNTFSQGVNFTLTPKSDPIQNAIFEIIEVENLGRNLSEIGKVYTDANKMQSARMGNNLSEVFKSYMNQSIRSKNSVNQAILVKVEQFEIAESKASGNVASGELKLKLGFYVKSSFEPIHLLDYEGGMNYRRSINRLDLAQRVIQQAMDNALEYFDQWINSQALSNRALAGSVQILVENGDYISGRDTVFYSPERPLTWKDFTDRPRTGSTYNAVIFTSLAMEGKPFVKDGSIILPLTVKVYMLPGQSWVKNKNDYSLNHEQRHFDVVRVVADRLKKNLQNLDVNPENYEAMVNDAYFDAYREMNRLQELYDGQTNHGIKKDIQEKWNKMLDEALEGDYRRLERVLD</sequence>
<proteinExistence type="predicted"/>
<evidence type="ECO:0000256" key="1">
    <source>
        <dbReference type="SAM" id="SignalP"/>
    </source>
</evidence>
<organism evidence="2 3">
    <name type="scientific">Mongoliibacter ruber</name>
    <dbReference type="NCBI Taxonomy" id="1750599"/>
    <lineage>
        <taxon>Bacteria</taxon>
        <taxon>Pseudomonadati</taxon>
        <taxon>Bacteroidota</taxon>
        <taxon>Cytophagia</taxon>
        <taxon>Cytophagales</taxon>
        <taxon>Cyclobacteriaceae</taxon>
        <taxon>Mongoliibacter</taxon>
    </lineage>
</organism>
<reference evidence="2 3" key="1">
    <citation type="submission" date="2018-03" db="EMBL/GenBank/DDBJ databases">
        <title>Genomic Encyclopedia of Archaeal and Bacterial Type Strains, Phase II (KMG-II): from individual species to whole genera.</title>
        <authorList>
            <person name="Goeker M."/>
        </authorList>
    </citation>
    <scope>NUCLEOTIDE SEQUENCE [LARGE SCALE GENOMIC DNA]</scope>
    <source>
        <strain evidence="2 3">DSM 27929</strain>
    </source>
</reference>
<feature type="signal peptide" evidence="1">
    <location>
        <begin position="1"/>
        <end position="19"/>
    </location>
</feature>
<protein>
    <submittedName>
        <fullName evidence="2">Uncharacterized protein DUF922</fullName>
    </submittedName>
</protein>
<keyword evidence="3" id="KW-1185">Reference proteome</keyword>
<dbReference type="OrthoDB" id="5431540at2"/>
<dbReference type="InterPro" id="IPR010321">
    <property type="entry name" value="DUF922"/>
</dbReference>
<name>A0A2T0WUU0_9BACT</name>
<keyword evidence="1" id="KW-0732">Signal</keyword>